<dbReference type="AlphaFoldDB" id="A0A218Z7E7"/>
<reference evidence="1 2" key="1">
    <citation type="submission" date="2017-04" db="EMBL/GenBank/DDBJ databases">
        <title>Draft genome sequence of Marssonina coronaria NL1: causal agent of apple blotch.</title>
        <authorList>
            <person name="Cheng Q."/>
        </authorList>
    </citation>
    <scope>NUCLEOTIDE SEQUENCE [LARGE SCALE GENOMIC DNA]</scope>
    <source>
        <strain evidence="1 2">NL1</strain>
    </source>
</reference>
<proteinExistence type="predicted"/>
<name>A0A218Z7E7_9HELO</name>
<dbReference type="Pfam" id="PF14223">
    <property type="entry name" value="Retrotran_gag_2"/>
    <property type="match status" value="1"/>
</dbReference>
<comment type="caution">
    <text evidence="1">The sequence shown here is derived from an EMBL/GenBank/DDBJ whole genome shotgun (WGS) entry which is preliminary data.</text>
</comment>
<evidence type="ECO:0008006" key="3">
    <source>
        <dbReference type="Google" id="ProtNLM"/>
    </source>
</evidence>
<dbReference type="Proteomes" id="UP000242519">
    <property type="component" value="Unassembled WGS sequence"/>
</dbReference>
<keyword evidence="2" id="KW-1185">Reference proteome</keyword>
<dbReference type="OrthoDB" id="3740850at2759"/>
<protein>
    <recommendedName>
        <fullName evidence="3">DUF4219 domain-containing protein</fullName>
    </recommendedName>
</protein>
<evidence type="ECO:0000313" key="1">
    <source>
        <dbReference type="EMBL" id="OWP03540.1"/>
    </source>
</evidence>
<sequence length="116" mass="12762">MATSSSFSFKLDPNSLPKLTARGDNYTEWRSAWTVAFRYAGLWPIVSGKKSRPATIAGDGAPAAEALIDVWEADDNKAMVMLLSSVHNDLTISVASCDTSPQAWKHLGSRFDRDQW</sequence>
<accession>A0A218Z7E7</accession>
<gene>
    <name evidence="1" type="ORF">B2J93_7558</name>
</gene>
<dbReference type="EMBL" id="MZNU01000176">
    <property type="protein sequence ID" value="OWP03540.1"/>
    <property type="molecule type" value="Genomic_DNA"/>
</dbReference>
<organism evidence="1 2">
    <name type="scientific">Diplocarpon coronariae</name>
    <dbReference type="NCBI Taxonomy" id="2795749"/>
    <lineage>
        <taxon>Eukaryota</taxon>
        <taxon>Fungi</taxon>
        <taxon>Dikarya</taxon>
        <taxon>Ascomycota</taxon>
        <taxon>Pezizomycotina</taxon>
        <taxon>Leotiomycetes</taxon>
        <taxon>Helotiales</taxon>
        <taxon>Drepanopezizaceae</taxon>
        <taxon>Diplocarpon</taxon>
    </lineage>
</organism>
<dbReference type="InParanoid" id="A0A218Z7E7"/>
<evidence type="ECO:0000313" key="2">
    <source>
        <dbReference type="Proteomes" id="UP000242519"/>
    </source>
</evidence>